<keyword evidence="5" id="KW-0687">Ribonucleoprotein</keyword>
<dbReference type="EMBL" id="FOFP01000002">
    <property type="protein sequence ID" value="SEP97260.1"/>
    <property type="molecule type" value="Genomic_DNA"/>
</dbReference>
<dbReference type="SUPFAM" id="SSF51197">
    <property type="entry name" value="Clavaminate synthase-like"/>
    <property type="match status" value="1"/>
</dbReference>
<keyword evidence="3" id="KW-0408">Iron</keyword>
<name>A0ABY1B5W2_9PSED</name>
<sequence length="387" mass="44314">MCINFDLSSAEFKEKYEEKKPLLIKGAANTESFSWGDVNQIFERSDVASSDFKLSLAGIRPKEEYVESYWDIGKLRHRLIKPAVYDLLQKGATLIANKIINEPSVERISRTIALYTKRQVVSSAYLAFGTQDSFRSHWDTRDVFAVQLIGRKRWIVHAPSLEAPYFTQQSKDYENLFPRPEEPYMDFILEPGDVFYLPRGWWHNPLPLGEPTFHLALGTFPAYGMDYLLWALKSMPEIREARLSLSCWKNDQEIIMMLARSLEELISSKQNYDLFMDKFNSDIRVQSPLALEIFGNNGTIPDSARLRLCSQNSHGKEDGYIIANGTKLNLDPKGIRLISKISSKPGITLHELISEGFDTDSNTIKTLVTELCRLDILELLRDGDEKI</sequence>
<dbReference type="PROSITE" id="PS51184">
    <property type="entry name" value="JMJC"/>
    <property type="match status" value="1"/>
</dbReference>
<keyword evidence="5" id="KW-0689">Ribosomal protein</keyword>
<dbReference type="Proteomes" id="UP000198512">
    <property type="component" value="Unassembled WGS sequence"/>
</dbReference>
<evidence type="ECO:0000313" key="5">
    <source>
        <dbReference type="EMBL" id="SEP97260.1"/>
    </source>
</evidence>
<dbReference type="GO" id="GO:0005840">
    <property type="term" value="C:ribosome"/>
    <property type="evidence" value="ECO:0007669"/>
    <property type="project" value="UniProtKB-KW"/>
</dbReference>
<reference evidence="5 6" key="1">
    <citation type="submission" date="2016-10" db="EMBL/GenBank/DDBJ databases">
        <authorList>
            <person name="Varghese N."/>
            <person name="Submissions S."/>
        </authorList>
    </citation>
    <scope>NUCLEOTIDE SEQUENCE [LARGE SCALE GENOMIC DNA]</scope>
    <source>
        <strain evidence="5 6">CIP 109853</strain>
    </source>
</reference>
<dbReference type="InterPro" id="IPR039994">
    <property type="entry name" value="NO66-like"/>
</dbReference>
<dbReference type="PANTHER" id="PTHR13096">
    <property type="entry name" value="MINA53 MYC INDUCED NUCLEAR ANTIGEN"/>
    <property type="match status" value="1"/>
</dbReference>
<dbReference type="PANTHER" id="PTHR13096:SF8">
    <property type="entry name" value="RIBOSOMAL OXYGENASE 1"/>
    <property type="match status" value="1"/>
</dbReference>
<comment type="cofactor">
    <cofactor evidence="1">
        <name>Fe(2+)</name>
        <dbReference type="ChEBI" id="CHEBI:29033"/>
    </cofactor>
</comment>
<feature type="domain" description="JmjC" evidence="4">
    <location>
        <begin position="84"/>
        <end position="236"/>
    </location>
</feature>
<keyword evidence="6" id="KW-1185">Reference proteome</keyword>
<dbReference type="SMART" id="SM00558">
    <property type="entry name" value="JmjC"/>
    <property type="match status" value="1"/>
</dbReference>
<accession>A0ABY1B5W2</accession>
<keyword evidence="2" id="KW-0479">Metal-binding</keyword>
<comment type="caution">
    <text evidence="5">The sequence shown here is derived from an EMBL/GenBank/DDBJ whole genome shotgun (WGS) entry which is preliminary data.</text>
</comment>
<evidence type="ECO:0000256" key="1">
    <source>
        <dbReference type="ARBA" id="ARBA00001954"/>
    </source>
</evidence>
<dbReference type="RefSeq" id="WP_069516204.1">
    <property type="nucleotide sequence ID" value="NZ_FOFP01000002.1"/>
</dbReference>
<dbReference type="Pfam" id="PF08007">
    <property type="entry name" value="JmjC_2"/>
    <property type="match status" value="1"/>
</dbReference>
<dbReference type="InterPro" id="IPR003347">
    <property type="entry name" value="JmjC_dom"/>
</dbReference>
<organism evidence="5 6">
    <name type="scientific">Pseudomonas cuatrocienegasensis</name>
    <dbReference type="NCBI Taxonomy" id="543360"/>
    <lineage>
        <taxon>Bacteria</taxon>
        <taxon>Pseudomonadati</taxon>
        <taxon>Pseudomonadota</taxon>
        <taxon>Gammaproteobacteria</taxon>
        <taxon>Pseudomonadales</taxon>
        <taxon>Pseudomonadaceae</taxon>
        <taxon>Pseudomonas</taxon>
    </lineage>
</organism>
<protein>
    <submittedName>
        <fullName evidence="5">Ribosomal protein L16 Arg81 hydroxylase, contains JmjC domain</fullName>
    </submittedName>
</protein>
<dbReference type="Gene3D" id="2.60.120.650">
    <property type="entry name" value="Cupin"/>
    <property type="match status" value="1"/>
</dbReference>
<proteinExistence type="predicted"/>
<evidence type="ECO:0000256" key="3">
    <source>
        <dbReference type="ARBA" id="ARBA00023004"/>
    </source>
</evidence>
<evidence type="ECO:0000259" key="4">
    <source>
        <dbReference type="PROSITE" id="PS51184"/>
    </source>
</evidence>
<evidence type="ECO:0000313" key="6">
    <source>
        <dbReference type="Proteomes" id="UP000198512"/>
    </source>
</evidence>
<gene>
    <name evidence="5" type="ORF">SAMN05216600_102442</name>
</gene>
<evidence type="ECO:0000256" key="2">
    <source>
        <dbReference type="ARBA" id="ARBA00022723"/>
    </source>
</evidence>